<evidence type="ECO:0000313" key="3">
    <source>
        <dbReference type="Proteomes" id="UP001458880"/>
    </source>
</evidence>
<dbReference type="Proteomes" id="UP001458880">
    <property type="component" value="Unassembled WGS sequence"/>
</dbReference>
<protein>
    <submittedName>
        <fullName evidence="2">Uncharacterized protein</fullName>
    </submittedName>
</protein>
<evidence type="ECO:0000313" key="2">
    <source>
        <dbReference type="EMBL" id="KAK9695830.1"/>
    </source>
</evidence>
<gene>
    <name evidence="2" type="ORF">QE152_g32300</name>
</gene>
<dbReference type="EMBL" id="JASPKY010000469">
    <property type="protein sequence ID" value="KAK9695830.1"/>
    <property type="molecule type" value="Genomic_DNA"/>
</dbReference>
<sequence>MWVKRVYGAATPPTEATSTGVNENDVTGRKDNNTKWIHGEECWVVWLVLAAIYCCEGSVNVICSPRHPPFARDGRLNKLLDDKKKKMLNLSLLLRIAISFSLLLIHRLSYVQKEFGLSEPEQQIRNTLRANRMLPNTMDGLTAISDARGPVGIPGHHRRSVCLWHIRNQHEQVFIGADLLQVIESLRNILGTLYIERYKLKDSNDEIGQWTTSMDMEASSYKCIQIPSLPKSLSPEVFLLGVLI</sequence>
<keyword evidence="1" id="KW-1133">Transmembrane helix</keyword>
<keyword evidence="3" id="KW-1185">Reference proteome</keyword>
<proteinExistence type="predicted"/>
<reference evidence="2 3" key="1">
    <citation type="journal article" date="2024" name="BMC Genomics">
        <title>De novo assembly and annotation of Popillia japonica's genome with initial clues to its potential as an invasive pest.</title>
        <authorList>
            <person name="Cucini C."/>
            <person name="Boschi S."/>
            <person name="Funari R."/>
            <person name="Cardaioli E."/>
            <person name="Iannotti N."/>
            <person name="Marturano G."/>
            <person name="Paoli F."/>
            <person name="Bruttini M."/>
            <person name="Carapelli A."/>
            <person name="Frati F."/>
            <person name="Nardi F."/>
        </authorList>
    </citation>
    <scope>NUCLEOTIDE SEQUENCE [LARGE SCALE GENOMIC DNA]</scope>
    <source>
        <strain evidence="2">DMR45628</strain>
    </source>
</reference>
<feature type="transmembrane region" description="Helical" evidence="1">
    <location>
        <begin position="87"/>
        <end position="105"/>
    </location>
</feature>
<accession>A0AAW1IZR9</accession>
<name>A0AAW1IZR9_POPJA</name>
<keyword evidence="1" id="KW-0472">Membrane</keyword>
<comment type="caution">
    <text evidence="2">The sequence shown here is derived from an EMBL/GenBank/DDBJ whole genome shotgun (WGS) entry which is preliminary data.</text>
</comment>
<keyword evidence="1" id="KW-0812">Transmembrane</keyword>
<organism evidence="2 3">
    <name type="scientific">Popillia japonica</name>
    <name type="common">Japanese beetle</name>
    <dbReference type="NCBI Taxonomy" id="7064"/>
    <lineage>
        <taxon>Eukaryota</taxon>
        <taxon>Metazoa</taxon>
        <taxon>Ecdysozoa</taxon>
        <taxon>Arthropoda</taxon>
        <taxon>Hexapoda</taxon>
        <taxon>Insecta</taxon>
        <taxon>Pterygota</taxon>
        <taxon>Neoptera</taxon>
        <taxon>Endopterygota</taxon>
        <taxon>Coleoptera</taxon>
        <taxon>Polyphaga</taxon>
        <taxon>Scarabaeiformia</taxon>
        <taxon>Scarabaeidae</taxon>
        <taxon>Rutelinae</taxon>
        <taxon>Popillia</taxon>
    </lineage>
</organism>
<dbReference type="AlphaFoldDB" id="A0AAW1IZR9"/>
<evidence type="ECO:0000256" key="1">
    <source>
        <dbReference type="SAM" id="Phobius"/>
    </source>
</evidence>